<dbReference type="Proteomes" id="UP000735302">
    <property type="component" value="Unassembled WGS sequence"/>
</dbReference>
<comment type="caution">
    <text evidence="1">The sequence shown here is derived from an EMBL/GenBank/DDBJ whole genome shotgun (WGS) entry which is preliminary data.</text>
</comment>
<sequence length="1054" mass="118121">MDLKPASQPASSFGFSTEISCSSLSYQNRQKKAVHVSNVQGEGHAYPKPAGKQQSVFNSSSQKSRCAWSRVRKTVPRYSDPKDTTYCSTTCNVNYQETSQSGASVIVYTQRPRTGLKKSLTVTKLLCVESNAKQPASTMDAVLMETNAENLNFYKAKVHGSTEGITDGSLKKRLDKDKDKIRHLTQSAFFTKSPILNQPEHTACGQRSLNSVPFSQLHSPPCESKHYFDAEKHQNEKKLLAIKTLSFDNGCLLHSHLPDISNTCSLIPSNFSRRNVTQGSISYCKKTIKAMNIQSRPSTSQNGSNTRGDIVNALATIATKDRHIQRHTAAEDGNDTLAMEAKIASETRSDRVCRSKAPNGDFISQTSSWPVKTLPILEKLELGTPNALVKERNTTSKIYTDNEEKSIYTGNLLSLPKRIKKRAKNHNSKNIYTRNIISCSDILDKSLPRYNCKEPNDMKDVQLCCARHVTNAHDTIFENRAIMNLNIDKHVDGTKSFKSKDILNTNKRGNENANEKCIKGKTMEPAEDCLEQEAVYKTNDNLSSWTQTKTVNMIPDFNGESKKLNTFAQNNDNTSMGGVNTSKNINLDTVSKGSESNPTKKESITLDNSQTLDRAIINGIALETKAQNASIDERAEVSCEPKTTVCTTVSVSDVSSTKSVCSNTADEKIKPKTMSLLEHGNTSGISAPHFTKQKILQPIVSYKVQEGAGTHEDRDVTIHQRDINTHHMHDKHTFRKNKKRNLYKRKARTSKQSYLKKISGEPSDYIERKSSNALISVSNGTSNFQNDGEVQSKRNSGIFLTKGSEESKSGANHIARFNRVKRIEKNMSNSHNKITQYEMVKNYTKSMRMRTRRKAADGIEPAYIGEKNNKQATNDVHHANIYHANAQDCPRGEDFEEMTEYEWVIKKVKDENMIEGVSMYERRLITNVTPRQRALVRSQPPFKIERPAHSLKVLGRLSRATLFPKRSMSHDYRPRNERIQVACRETAPCRIVDINLQAAASAAQARLEDLNIIPRRRKGRVALPIVLPDHFHLQKSSSSDACETSTPIFGFEGK</sequence>
<evidence type="ECO:0000313" key="2">
    <source>
        <dbReference type="Proteomes" id="UP000735302"/>
    </source>
</evidence>
<dbReference type="EMBL" id="BLXT01007768">
    <property type="protein sequence ID" value="GFO42231.1"/>
    <property type="molecule type" value="Genomic_DNA"/>
</dbReference>
<reference evidence="1 2" key="1">
    <citation type="journal article" date="2021" name="Elife">
        <title>Chloroplast acquisition without the gene transfer in kleptoplastic sea slugs, Plakobranchus ocellatus.</title>
        <authorList>
            <person name="Maeda T."/>
            <person name="Takahashi S."/>
            <person name="Yoshida T."/>
            <person name="Shimamura S."/>
            <person name="Takaki Y."/>
            <person name="Nagai Y."/>
            <person name="Toyoda A."/>
            <person name="Suzuki Y."/>
            <person name="Arimoto A."/>
            <person name="Ishii H."/>
            <person name="Satoh N."/>
            <person name="Nishiyama T."/>
            <person name="Hasebe M."/>
            <person name="Maruyama T."/>
            <person name="Minagawa J."/>
            <person name="Obokata J."/>
            <person name="Shigenobu S."/>
        </authorList>
    </citation>
    <scope>NUCLEOTIDE SEQUENCE [LARGE SCALE GENOMIC DNA]</scope>
</reference>
<proteinExistence type="predicted"/>
<dbReference type="AlphaFoldDB" id="A0AAV4DDP4"/>
<evidence type="ECO:0000313" key="1">
    <source>
        <dbReference type="EMBL" id="GFO42231.1"/>
    </source>
</evidence>
<accession>A0AAV4DDP4</accession>
<name>A0AAV4DDP4_9GAST</name>
<keyword evidence="2" id="KW-1185">Reference proteome</keyword>
<gene>
    <name evidence="1" type="ORF">PoB_006873600</name>
</gene>
<organism evidence="1 2">
    <name type="scientific">Plakobranchus ocellatus</name>
    <dbReference type="NCBI Taxonomy" id="259542"/>
    <lineage>
        <taxon>Eukaryota</taxon>
        <taxon>Metazoa</taxon>
        <taxon>Spiralia</taxon>
        <taxon>Lophotrochozoa</taxon>
        <taxon>Mollusca</taxon>
        <taxon>Gastropoda</taxon>
        <taxon>Heterobranchia</taxon>
        <taxon>Euthyneura</taxon>
        <taxon>Panpulmonata</taxon>
        <taxon>Sacoglossa</taxon>
        <taxon>Placobranchoidea</taxon>
        <taxon>Plakobranchidae</taxon>
        <taxon>Plakobranchus</taxon>
    </lineage>
</organism>
<protein>
    <submittedName>
        <fullName evidence="1">Uncharacterized protein</fullName>
    </submittedName>
</protein>